<keyword evidence="4" id="KW-1185">Reference proteome</keyword>
<evidence type="ECO:0000256" key="1">
    <source>
        <dbReference type="SAM" id="MobiDB-lite"/>
    </source>
</evidence>
<organism evidence="3 4">
    <name type="scientific">Actinomadura chokoriensis</name>
    <dbReference type="NCBI Taxonomy" id="454156"/>
    <lineage>
        <taxon>Bacteria</taxon>
        <taxon>Bacillati</taxon>
        <taxon>Actinomycetota</taxon>
        <taxon>Actinomycetes</taxon>
        <taxon>Streptosporangiales</taxon>
        <taxon>Thermomonosporaceae</taxon>
        <taxon>Actinomadura</taxon>
    </lineage>
</organism>
<dbReference type="Proteomes" id="UP001569904">
    <property type="component" value="Unassembled WGS sequence"/>
</dbReference>
<proteinExistence type="predicted"/>
<dbReference type="RefSeq" id="WP_371945010.1">
    <property type="nucleotide sequence ID" value="NZ_JAXCEH010000027.1"/>
</dbReference>
<evidence type="ECO:0008006" key="5">
    <source>
        <dbReference type="Google" id="ProtNLM"/>
    </source>
</evidence>
<feature type="transmembrane region" description="Helical" evidence="2">
    <location>
        <begin position="12"/>
        <end position="34"/>
    </location>
</feature>
<feature type="region of interest" description="Disordered" evidence="1">
    <location>
        <begin position="167"/>
        <end position="188"/>
    </location>
</feature>
<keyword evidence="2" id="KW-1133">Transmembrane helix</keyword>
<gene>
    <name evidence="3" type="ORF">SM436_30885</name>
</gene>
<evidence type="ECO:0000313" key="3">
    <source>
        <dbReference type="EMBL" id="MFA1558113.1"/>
    </source>
</evidence>
<feature type="transmembrane region" description="Helical" evidence="2">
    <location>
        <begin position="46"/>
        <end position="69"/>
    </location>
</feature>
<name>A0ABV4R5C9_9ACTN</name>
<comment type="caution">
    <text evidence="3">The sequence shown here is derived from an EMBL/GenBank/DDBJ whole genome shotgun (WGS) entry which is preliminary data.</text>
</comment>
<accession>A0ABV4R5C9</accession>
<reference evidence="3 4" key="1">
    <citation type="submission" date="2023-11" db="EMBL/GenBank/DDBJ databases">
        <title>Actinomadura monticuli sp. nov., isolated from volcanic ash.</title>
        <authorList>
            <person name="Lee S.D."/>
            <person name="Yang H."/>
            <person name="Kim I.S."/>
        </authorList>
    </citation>
    <scope>NUCLEOTIDE SEQUENCE [LARGE SCALE GENOMIC DNA]</scope>
    <source>
        <strain evidence="3 4">DSM 45346</strain>
    </source>
</reference>
<evidence type="ECO:0000256" key="2">
    <source>
        <dbReference type="SAM" id="Phobius"/>
    </source>
</evidence>
<keyword evidence="2" id="KW-0812">Transmembrane</keyword>
<protein>
    <recommendedName>
        <fullName evidence="5">PH domain-containing protein</fullName>
    </recommendedName>
</protein>
<evidence type="ECO:0000313" key="4">
    <source>
        <dbReference type="Proteomes" id="UP001569904"/>
    </source>
</evidence>
<keyword evidence="2" id="KW-0472">Membrane</keyword>
<dbReference type="EMBL" id="JAXCEH010000027">
    <property type="protein sequence ID" value="MFA1558113.1"/>
    <property type="molecule type" value="Genomic_DNA"/>
</dbReference>
<sequence length="188" mass="19826">MELDVGVSASLKAAAAGMTASFVIMEGFLVNVLVSDGAVGMPVATVVLLLCLWSFLCLSLCLVAVLSIFRYRVWLEGTTLCVQKPFRVHRSDLAKATTIDVQENARGVPYLVVRGGGRALLQARMLTSKGQPLPHNQLDALYEAIAAGPAGDAPGARSALARLRTAHLTSAAADPPDDPDGDRERGTI</sequence>